<keyword evidence="2" id="KW-1133">Transmembrane helix</keyword>
<protein>
    <submittedName>
        <fullName evidence="3">Uncharacterized protein</fullName>
    </submittedName>
</protein>
<organism evidence="3 4">
    <name type="scientific">Rhodoplanes tepidamans</name>
    <name type="common">Rhodoplanes cryptolactis</name>
    <dbReference type="NCBI Taxonomy" id="200616"/>
    <lineage>
        <taxon>Bacteria</taxon>
        <taxon>Pseudomonadati</taxon>
        <taxon>Pseudomonadota</taxon>
        <taxon>Alphaproteobacteria</taxon>
        <taxon>Hyphomicrobiales</taxon>
        <taxon>Nitrobacteraceae</taxon>
        <taxon>Rhodoplanes</taxon>
    </lineage>
</organism>
<sequence>MRYTPVLVEMIAAGVVIVATLVWHVGAGRRRDAERLAALRAARAAGPAPASSTPPAPPASAPPRARPSRHRF</sequence>
<evidence type="ECO:0000256" key="2">
    <source>
        <dbReference type="SAM" id="Phobius"/>
    </source>
</evidence>
<feature type="region of interest" description="Disordered" evidence="1">
    <location>
        <begin position="43"/>
        <end position="72"/>
    </location>
</feature>
<evidence type="ECO:0000313" key="4">
    <source>
        <dbReference type="Proteomes" id="UP001165652"/>
    </source>
</evidence>
<evidence type="ECO:0000256" key="1">
    <source>
        <dbReference type="SAM" id="MobiDB-lite"/>
    </source>
</evidence>
<gene>
    <name evidence="3" type="ORF">PQJ73_01980</name>
</gene>
<feature type="transmembrane region" description="Helical" evidence="2">
    <location>
        <begin position="6"/>
        <end position="26"/>
    </location>
</feature>
<dbReference type="Proteomes" id="UP001165652">
    <property type="component" value="Unassembled WGS sequence"/>
</dbReference>
<feature type="compositionally biased region" description="Pro residues" evidence="1">
    <location>
        <begin position="52"/>
        <end position="65"/>
    </location>
</feature>
<accession>A0ABT5J470</accession>
<dbReference type="RefSeq" id="WP_272775291.1">
    <property type="nucleotide sequence ID" value="NZ_JAQQLI010000002.1"/>
</dbReference>
<reference evidence="3" key="1">
    <citation type="journal article" date="2023" name="Microbiol Resour">
        <title>Genome Sequences of Rhodoplanes serenus and Two Thermotolerant Strains, Rhodoplanes tepidamans and 'Rhodoplanes cryptolactis,' Further Refine the Genus.</title>
        <authorList>
            <person name="Rayyan A.A."/>
            <person name="Kyndt J.A."/>
        </authorList>
    </citation>
    <scope>NUCLEOTIDE SEQUENCE</scope>
    <source>
        <strain evidence="3">DSM 9987</strain>
    </source>
</reference>
<evidence type="ECO:0000313" key="3">
    <source>
        <dbReference type="EMBL" id="MDC7784440.1"/>
    </source>
</evidence>
<keyword evidence="2" id="KW-0472">Membrane</keyword>
<comment type="caution">
    <text evidence="3">The sequence shown here is derived from an EMBL/GenBank/DDBJ whole genome shotgun (WGS) entry which is preliminary data.</text>
</comment>
<proteinExistence type="predicted"/>
<reference evidence="3" key="2">
    <citation type="submission" date="2023-02" db="EMBL/GenBank/DDBJ databases">
        <authorList>
            <person name="Rayyan A."/>
            <person name="Meyer T."/>
            <person name="Kyndt J.A."/>
        </authorList>
    </citation>
    <scope>NUCLEOTIDE SEQUENCE</scope>
    <source>
        <strain evidence="3">DSM 9987</strain>
    </source>
</reference>
<keyword evidence="2" id="KW-0812">Transmembrane</keyword>
<dbReference type="EMBL" id="JAQQLI010000002">
    <property type="protein sequence ID" value="MDC7784440.1"/>
    <property type="molecule type" value="Genomic_DNA"/>
</dbReference>
<keyword evidence="4" id="KW-1185">Reference proteome</keyword>
<name>A0ABT5J470_RHOTP</name>